<evidence type="ECO:0000313" key="1">
    <source>
        <dbReference type="EMBL" id="KAJ6833417.1"/>
    </source>
</evidence>
<organism evidence="1 2">
    <name type="scientific">Iris pallida</name>
    <name type="common">Sweet iris</name>
    <dbReference type="NCBI Taxonomy" id="29817"/>
    <lineage>
        <taxon>Eukaryota</taxon>
        <taxon>Viridiplantae</taxon>
        <taxon>Streptophyta</taxon>
        <taxon>Embryophyta</taxon>
        <taxon>Tracheophyta</taxon>
        <taxon>Spermatophyta</taxon>
        <taxon>Magnoliopsida</taxon>
        <taxon>Liliopsida</taxon>
        <taxon>Asparagales</taxon>
        <taxon>Iridaceae</taxon>
        <taxon>Iridoideae</taxon>
        <taxon>Irideae</taxon>
        <taxon>Iris</taxon>
    </lineage>
</organism>
<dbReference type="AlphaFoldDB" id="A0AAX6GYM7"/>
<dbReference type="Proteomes" id="UP001140949">
    <property type="component" value="Unassembled WGS sequence"/>
</dbReference>
<reference evidence="1" key="1">
    <citation type="journal article" date="2023" name="GigaByte">
        <title>Genome assembly of the bearded iris, Iris pallida Lam.</title>
        <authorList>
            <person name="Bruccoleri R.E."/>
            <person name="Oakeley E.J."/>
            <person name="Faust A.M.E."/>
            <person name="Altorfer M."/>
            <person name="Dessus-Babus S."/>
            <person name="Burckhardt D."/>
            <person name="Oertli M."/>
            <person name="Naumann U."/>
            <person name="Petersen F."/>
            <person name="Wong J."/>
        </authorList>
    </citation>
    <scope>NUCLEOTIDE SEQUENCE</scope>
    <source>
        <strain evidence="1">GSM-AAB239-AS_SAM_17_03QT</strain>
    </source>
</reference>
<gene>
    <name evidence="1" type="ORF">M6B38_339835</name>
</gene>
<dbReference type="EMBL" id="JANAVB010015000">
    <property type="protein sequence ID" value="KAJ6833417.1"/>
    <property type="molecule type" value="Genomic_DNA"/>
</dbReference>
<sequence length="64" mass="7007">MSGGWHSTEALEKNRCSVGDVVDLAARVAVRARPSGGGGDHWPGNQSWRWLAPTREVGEEWAYV</sequence>
<proteinExistence type="predicted"/>
<reference evidence="1" key="2">
    <citation type="submission" date="2023-04" db="EMBL/GenBank/DDBJ databases">
        <authorList>
            <person name="Bruccoleri R.E."/>
            <person name="Oakeley E.J."/>
            <person name="Faust A.-M."/>
            <person name="Dessus-Babus S."/>
            <person name="Altorfer M."/>
            <person name="Burckhardt D."/>
            <person name="Oertli M."/>
            <person name="Naumann U."/>
            <person name="Petersen F."/>
            <person name="Wong J."/>
        </authorList>
    </citation>
    <scope>NUCLEOTIDE SEQUENCE</scope>
    <source>
        <strain evidence="1">GSM-AAB239-AS_SAM_17_03QT</strain>
        <tissue evidence="1">Leaf</tissue>
    </source>
</reference>
<evidence type="ECO:0000313" key="2">
    <source>
        <dbReference type="Proteomes" id="UP001140949"/>
    </source>
</evidence>
<keyword evidence="2" id="KW-1185">Reference proteome</keyword>
<name>A0AAX6GYM7_IRIPA</name>
<protein>
    <submittedName>
        <fullName evidence="1">Uncharacterized protein</fullName>
    </submittedName>
</protein>
<accession>A0AAX6GYM7</accession>
<comment type="caution">
    <text evidence="1">The sequence shown here is derived from an EMBL/GenBank/DDBJ whole genome shotgun (WGS) entry which is preliminary data.</text>
</comment>